<dbReference type="PANTHER" id="PTHR33701">
    <property type="entry name" value="TRANSMEMBRANE PROTEIN"/>
    <property type="match status" value="1"/>
</dbReference>
<protein>
    <submittedName>
        <fullName evidence="3">Uncharacterized protein</fullName>
    </submittedName>
</protein>
<evidence type="ECO:0000313" key="4">
    <source>
        <dbReference type="Proteomes" id="UP001279734"/>
    </source>
</evidence>
<dbReference type="AlphaFoldDB" id="A0AAD3T610"/>
<evidence type="ECO:0000256" key="1">
    <source>
        <dbReference type="SAM" id="Coils"/>
    </source>
</evidence>
<proteinExistence type="predicted"/>
<feature type="compositionally biased region" description="Low complexity" evidence="2">
    <location>
        <begin position="89"/>
        <end position="98"/>
    </location>
</feature>
<name>A0AAD3T610_NEPGR</name>
<feature type="region of interest" description="Disordered" evidence="2">
    <location>
        <begin position="84"/>
        <end position="115"/>
    </location>
</feature>
<accession>A0AAD3T610</accession>
<gene>
    <name evidence="3" type="ORF">Nepgr_024947</name>
</gene>
<evidence type="ECO:0000313" key="3">
    <source>
        <dbReference type="EMBL" id="GMH23104.1"/>
    </source>
</evidence>
<reference evidence="3" key="1">
    <citation type="submission" date="2023-05" db="EMBL/GenBank/DDBJ databases">
        <title>Nepenthes gracilis genome sequencing.</title>
        <authorList>
            <person name="Fukushima K."/>
        </authorList>
    </citation>
    <scope>NUCLEOTIDE SEQUENCE</scope>
    <source>
        <strain evidence="3">SING2019-196</strain>
    </source>
</reference>
<feature type="coiled-coil region" evidence="1">
    <location>
        <begin position="24"/>
        <end position="79"/>
    </location>
</feature>
<comment type="caution">
    <text evidence="3">The sequence shown here is derived from an EMBL/GenBank/DDBJ whole genome shotgun (WGS) entry which is preliminary data.</text>
</comment>
<keyword evidence="4" id="KW-1185">Reference proteome</keyword>
<dbReference type="EMBL" id="BSYO01000025">
    <property type="protein sequence ID" value="GMH23104.1"/>
    <property type="molecule type" value="Genomic_DNA"/>
</dbReference>
<sequence>MEGEDVLRTVECLRGRLLAERQASRAAEENAELVGRKLRELEEQLRIETKAWKKAEKKLNFLKRKLESLNISYISEESEPLTSAENCESSFISSSSSDGSKDPKEGESEIQTTDSMKFRFSGQAEKTNSPILSQNLEHKFQDTGDGNPSLEDPSYENLKLIRKSADSKTVSMSIEGPCCENLKSNKKSADSEVDKSGSLKSSTMAMENYEHNFENDMADHCVDNSTALVPVSLPKGSEIPPKTELKITIESVTEVLDRLKNI</sequence>
<organism evidence="3 4">
    <name type="scientific">Nepenthes gracilis</name>
    <name type="common">Slender pitcher plant</name>
    <dbReference type="NCBI Taxonomy" id="150966"/>
    <lineage>
        <taxon>Eukaryota</taxon>
        <taxon>Viridiplantae</taxon>
        <taxon>Streptophyta</taxon>
        <taxon>Embryophyta</taxon>
        <taxon>Tracheophyta</taxon>
        <taxon>Spermatophyta</taxon>
        <taxon>Magnoliopsida</taxon>
        <taxon>eudicotyledons</taxon>
        <taxon>Gunneridae</taxon>
        <taxon>Pentapetalae</taxon>
        <taxon>Caryophyllales</taxon>
        <taxon>Nepenthaceae</taxon>
        <taxon>Nepenthes</taxon>
    </lineage>
</organism>
<dbReference type="Proteomes" id="UP001279734">
    <property type="component" value="Unassembled WGS sequence"/>
</dbReference>
<keyword evidence="1" id="KW-0175">Coiled coil</keyword>
<dbReference type="PANTHER" id="PTHR33701:SF2">
    <property type="entry name" value="TRANSMEMBRANE PROTEIN"/>
    <property type="match status" value="1"/>
</dbReference>
<evidence type="ECO:0000256" key="2">
    <source>
        <dbReference type="SAM" id="MobiDB-lite"/>
    </source>
</evidence>